<keyword evidence="3" id="KW-0238">DNA-binding</keyword>
<dbReference type="PANTHER" id="PTHR46910">
    <property type="entry name" value="TRANSCRIPTION FACTOR PDR1"/>
    <property type="match status" value="1"/>
</dbReference>
<feature type="region of interest" description="Disordered" evidence="6">
    <location>
        <begin position="1"/>
        <end position="44"/>
    </location>
</feature>
<evidence type="ECO:0000256" key="4">
    <source>
        <dbReference type="ARBA" id="ARBA00023163"/>
    </source>
</evidence>
<name>W3X1H9_PESFW</name>
<evidence type="ECO:0000313" key="9">
    <source>
        <dbReference type="Proteomes" id="UP000030651"/>
    </source>
</evidence>
<dbReference type="eggNOG" id="ENOG502SKXY">
    <property type="taxonomic scope" value="Eukaryota"/>
</dbReference>
<dbReference type="SMART" id="SM00906">
    <property type="entry name" value="Fungal_trans"/>
    <property type="match status" value="1"/>
</dbReference>
<dbReference type="AlphaFoldDB" id="W3X1H9"/>
<evidence type="ECO:0000256" key="3">
    <source>
        <dbReference type="ARBA" id="ARBA00023125"/>
    </source>
</evidence>
<dbReference type="OrthoDB" id="4116913at2759"/>
<dbReference type="HOGENOM" id="CLU_010813_1_1_1"/>
<dbReference type="GO" id="GO:0008270">
    <property type="term" value="F:zinc ion binding"/>
    <property type="evidence" value="ECO:0007669"/>
    <property type="project" value="InterPro"/>
</dbReference>
<dbReference type="STRING" id="1229662.W3X1H9"/>
<protein>
    <recommendedName>
        <fullName evidence="7">Xylanolytic transcriptional activator regulatory domain-containing protein</fullName>
    </recommendedName>
</protein>
<dbReference type="GO" id="GO:0005634">
    <property type="term" value="C:nucleus"/>
    <property type="evidence" value="ECO:0007669"/>
    <property type="project" value="UniProtKB-SubCell"/>
</dbReference>
<dbReference type="GO" id="GO:0003677">
    <property type="term" value="F:DNA binding"/>
    <property type="evidence" value="ECO:0007669"/>
    <property type="project" value="UniProtKB-KW"/>
</dbReference>
<keyword evidence="5" id="KW-0539">Nucleus</keyword>
<sequence>MLTGQPSPLFLNSPGPSPTSSQLYRDGVSPSSGSSNSANLDTPSPGRKRDFYFAGVLLGEVCTHSGLPYFSPNGIRWIQQQTGEMPSFPQPPQAHETGMQDNLVSSQPTDIQLPPRRSVEEYVSMFCKTSIGLVFPVLEPTSFWHTLGLAYGESQGSWQQIQCAKACVLSFTSLTVFSLGKWDSNLLDSAEYSAKVRLLLPQLFGDASVTTLQTVAIQSLYHLWSGNLQLASSFHTMACRIMFTFKAHSQLPTLNAHASDGTSQPDHYVRRMFWLLYLLDKEIALRTDLPPSIDDDLCNLELPPDTNSHPRERLATETNKTPSLNLHLSLVIIKSKALKYLSPDISPQKNNAELIKCIRELDQELETWRLSITERYRPSLSRSASHDLDVEDPILRMECIMVNLEYRHLVSYIHQATQRCPRKSSGTYYQPTDAETLAIASSQSLAVEAGRSTLVYLCGIAPALVGEPFWLILAHSMTAMLTLFCNILLNPVASQAKDDLMLLQNVPELIQSIHMRQWSVKAVEFRQRSSDLLAEMARIGTVAIQRQNLPRGAYSGT</sequence>
<evidence type="ECO:0000256" key="6">
    <source>
        <dbReference type="SAM" id="MobiDB-lite"/>
    </source>
</evidence>
<comment type="subcellular location">
    <subcellularLocation>
        <location evidence="1">Nucleus</location>
    </subcellularLocation>
</comment>
<organism evidence="8 9">
    <name type="scientific">Pestalotiopsis fici (strain W106-1 / CGMCC3.15140)</name>
    <dbReference type="NCBI Taxonomy" id="1229662"/>
    <lineage>
        <taxon>Eukaryota</taxon>
        <taxon>Fungi</taxon>
        <taxon>Dikarya</taxon>
        <taxon>Ascomycota</taxon>
        <taxon>Pezizomycotina</taxon>
        <taxon>Sordariomycetes</taxon>
        <taxon>Xylariomycetidae</taxon>
        <taxon>Amphisphaeriales</taxon>
        <taxon>Sporocadaceae</taxon>
        <taxon>Pestalotiopsis</taxon>
    </lineage>
</organism>
<dbReference type="RefSeq" id="XP_007835651.1">
    <property type="nucleotide sequence ID" value="XM_007837460.1"/>
</dbReference>
<keyword evidence="4" id="KW-0804">Transcription</keyword>
<dbReference type="GeneID" id="19273892"/>
<proteinExistence type="predicted"/>
<dbReference type="InterPro" id="IPR050987">
    <property type="entry name" value="AtrR-like"/>
</dbReference>
<dbReference type="CDD" id="cd12148">
    <property type="entry name" value="fungal_TF_MHR"/>
    <property type="match status" value="1"/>
</dbReference>
<dbReference type="EMBL" id="KI912114">
    <property type="protein sequence ID" value="ETS79026.1"/>
    <property type="molecule type" value="Genomic_DNA"/>
</dbReference>
<keyword evidence="9" id="KW-1185">Reference proteome</keyword>
<dbReference type="InterPro" id="IPR007219">
    <property type="entry name" value="XnlR_reg_dom"/>
</dbReference>
<dbReference type="Pfam" id="PF04082">
    <property type="entry name" value="Fungal_trans"/>
    <property type="match status" value="1"/>
</dbReference>
<dbReference type="Proteomes" id="UP000030651">
    <property type="component" value="Unassembled WGS sequence"/>
</dbReference>
<dbReference type="GO" id="GO:0006351">
    <property type="term" value="P:DNA-templated transcription"/>
    <property type="evidence" value="ECO:0007669"/>
    <property type="project" value="InterPro"/>
</dbReference>
<dbReference type="KEGG" id="pfy:PFICI_08879"/>
<accession>W3X1H9</accession>
<dbReference type="OMA" id="FKETIRW"/>
<keyword evidence="2" id="KW-0805">Transcription regulation</keyword>
<evidence type="ECO:0000256" key="5">
    <source>
        <dbReference type="ARBA" id="ARBA00023242"/>
    </source>
</evidence>
<dbReference type="GO" id="GO:0003700">
    <property type="term" value="F:DNA-binding transcription factor activity"/>
    <property type="evidence" value="ECO:0007669"/>
    <property type="project" value="InterPro"/>
</dbReference>
<gene>
    <name evidence="8" type="ORF">PFICI_08879</name>
</gene>
<feature type="domain" description="Xylanolytic transcriptional activator regulatory" evidence="7">
    <location>
        <begin position="231"/>
        <end position="309"/>
    </location>
</feature>
<dbReference type="InParanoid" id="W3X1H9"/>
<evidence type="ECO:0000259" key="7">
    <source>
        <dbReference type="SMART" id="SM00906"/>
    </source>
</evidence>
<reference evidence="9" key="1">
    <citation type="journal article" date="2015" name="BMC Genomics">
        <title>Genomic and transcriptomic analysis of the endophytic fungus Pestalotiopsis fici reveals its lifestyle and high potential for synthesis of natural products.</title>
        <authorList>
            <person name="Wang X."/>
            <person name="Zhang X."/>
            <person name="Liu L."/>
            <person name="Xiang M."/>
            <person name="Wang W."/>
            <person name="Sun X."/>
            <person name="Che Y."/>
            <person name="Guo L."/>
            <person name="Liu G."/>
            <person name="Guo L."/>
            <person name="Wang C."/>
            <person name="Yin W.B."/>
            <person name="Stadler M."/>
            <person name="Zhang X."/>
            <person name="Liu X."/>
        </authorList>
    </citation>
    <scope>NUCLEOTIDE SEQUENCE [LARGE SCALE GENOMIC DNA]</scope>
    <source>
        <strain evidence="9">W106-1 / CGMCC3.15140</strain>
    </source>
</reference>
<evidence type="ECO:0000313" key="8">
    <source>
        <dbReference type="EMBL" id="ETS79026.1"/>
    </source>
</evidence>
<evidence type="ECO:0000256" key="1">
    <source>
        <dbReference type="ARBA" id="ARBA00004123"/>
    </source>
</evidence>
<evidence type="ECO:0000256" key="2">
    <source>
        <dbReference type="ARBA" id="ARBA00023015"/>
    </source>
</evidence>
<dbReference type="PANTHER" id="PTHR46910:SF37">
    <property type="entry name" value="ZN(II)2CYS6 TRANSCRIPTION FACTOR (EUROFUNG)"/>
    <property type="match status" value="1"/>
</dbReference>